<dbReference type="RefSeq" id="XP_070899633.1">
    <property type="nucleotide sequence ID" value="XM_071049735.1"/>
</dbReference>
<organism evidence="1 2">
    <name type="scientific">Aspergillus pseudodeflectus</name>
    <dbReference type="NCBI Taxonomy" id="176178"/>
    <lineage>
        <taxon>Eukaryota</taxon>
        <taxon>Fungi</taxon>
        <taxon>Dikarya</taxon>
        <taxon>Ascomycota</taxon>
        <taxon>Pezizomycotina</taxon>
        <taxon>Eurotiomycetes</taxon>
        <taxon>Eurotiomycetidae</taxon>
        <taxon>Eurotiales</taxon>
        <taxon>Aspergillaceae</taxon>
        <taxon>Aspergillus</taxon>
        <taxon>Aspergillus subgen. Nidulantes</taxon>
    </lineage>
</organism>
<dbReference type="GeneID" id="98164899"/>
<dbReference type="Proteomes" id="UP001610444">
    <property type="component" value="Unassembled WGS sequence"/>
</dbReference>
<protein>
    <submittedName>
        <fullName evidence="1">Uncharacterized protein</fullName>
    </submittedName>
</protein>
<comment type="caution">
    <text evidence="1">The sequence shown here is derived from an EMBL/GenBank/DDBJ whole genome shotgun (WGS) entry which is preliminary data.</text>
</comment>
<proteinExistence type="predicted"/>
<accession>A0ABR4KFD4</accession>
<evidence type="ECO:0000313" key="1">
    <source>
        <dbReference type="EMBL" id="KAL2850990.1"/>
    </source>
</evidence>
<name>A0ABR4KFD4_9EURO</name>
<evidence type="ECO:0000313" key="2">
    <source>
        <dbReference type="Proteomes" id="UP001610444"/>
    </source>
</evidence>
<gene>
    <name evidence="1" type="ORF">BJX68DRAFT_76862</name>
</gene>
<sequence length="73" mass="7848">MIGPANCGTRDEILPELHIPGSGSVWNPVVKVVIIIKYGGQVRIFLANPDTIKRSNSAFISCTSLDGPRVLSQ</sequence>
<keyword evidence="2" id="KW-1185">Reference proteome</keyword>
<dbReference type="EMBL" id="JBFXLR010000019">
    <property type="protein sequence ID" value="KAL2850990.1"/>
    <property type="molecule type" value="Genomic_DNA"/>
</dbReference>
<reference evidence="1 2" key="1">
    <citation type="submission" date="2024-07" db="EMBL/GenBank/DDBJ databases">
        <title>Section-level genome sequencing and comparative genomics of Aspergillus sections Usti and Cavernicolus.</title>
        <authorList>
            <consortium name="Lawrence Berkeley National Laboratory"/>
            <person name="Nybo J.L."/>
            <person name="Vesth T.C."/>
            <person name="Theobald S."/>
            <person name="Frisvad J.C."/>
            <person name="Larsen T.O."/>
            <person name="Kjaerboelling I."/>
            <person name="Rothschild-Mancinelli K."/>
            <person name="Lyhne E.K."/>
            <person name="Kogle M.E."/>
            <person name="Barry K."/>
            <person name="Clum A."/>
            <person name="Na H."/>
            <person name="Ledsgaard L."/>
            <person name="Lin J."/>
            <person name="Lipzen A."/>
            <person name="Kuo A."/>
            <person name="Riley R."/>
            <person name="Mondo S."/>
            <person name="LaButti K."/>
            <person name="Haridas S."/>
            <person name="Pangalinan J."/>
            <person name="Salamov A.A."/>
            <person name="Simmons B.A."/>
            <person name="Magnuson J.K."/>
            <person name="Chen J."/>
            <person name="Drula E."/>
            <person name="Henrissat B."/>
            <person name="Wiebenga A."/>
            <person name="Lubbers R.J."/>
            <person name="Gomes A.C."/>
            <person name="Macurrencykelacurrency M.R."/>
            <person name="Stajich J."/>
            <person name="Grigoriev I.V."/>
            <person name="Mortensen U.H."/>
            <person name="De vries R.P."/>
            <person name="Baker S.E."/>
            <person name="Andersen M.R."/>
        </authorList>
    </citation>
    <scope>NUCLEOTIDE SEQUENCE [LARGE SCALE GENOMIC DNA]</scope>
    <source>
        <strain evidence="1 2">CBS 756.74</strain>
    </source>
</reference>